<gene>
    <name evidence="1" type="ORF">KPL71_011291</name>
</gene>
<dbReference type="EMBL" id="CM039173">
    <property type="protein sequence ID" value="KAH9767473.1"/>
    <property type="molecule type" value="Genomic_DNA"/>
</dbReference>
<proteinExistence type="predicted"/>
<sequence length="276" mass="31268">MIPNHRMWDYDLVKDVFNRRDQDCILQIPLSSRSNCDTWYWLPDAKGIYTVRSCYKWMDIISEPPGSGVWSKIWKLAVPAKIKNFLWRAVANVVPTADNLLSRRVEVHPYCTICNASLETTYHVLVDCPFAKQCWMVSLVGFARNFVNFGAWLDALFIRCSIEDSCLAAMVCWGLWQNQNNKVWNHVVGRVSQVLNKAGQDMPADLTLGSVCWKRPRFGWFKCNVGAATSRATARISYGAVIRSSEDNFLAAKCGSLIGIFEAREAEALGVREVLS</sequence>
<name>A0ACB8L2J0_CITSI</name>
<evidence type="ECO:0000313" key="2">
    <source>
        <dbReference type="Proteomes" id="UP000829398"/>
    </source>
</evidence>
<keyword evidence="1" id="KW-0695">RNA-directed DNA polymerase</keyword>
<comment type="caution">
    <text evidence="1">The sequence shown here is derived from an EMBL/GenBank/DDBJ whole genome shotgun (WGS) entry which is preliminary data.</text>
</comment>
<keyword evidence="1" id="KW-0548">Nucleotidyltransferase</keyword>
<protein>
    <submittedName>
        <fullName evidence="1">Reverse transcriptase domain-containing protein</fullName>
    </submittedName>
</protein>
<keyword evidence="2" id="KW-1185">Reference proteome</keyword>
<evidence type="ECO:0000313" key="1">
    <source>
        <dbReference type="EMBL" id="KAH9767473.1"/>
    </source>
</evidence>
<reference evidence="2" key="1">
    <citation type="journal article" date="2023" name="Hortic. Res.">
        <title>A chromosome-level phased genome enabling allele-level studies in sweet orange: a case study on citrus Huanglongbing tolerance.</title>
        <authorList>
            <person name="Wu B."/>
            <person name="Yu Q."/>
            <person name="Deng Z."/>
            <person name="Duan Y."/>
            <person name="Luo F."/>
            <person name="Gmitter F. Jr."/>
        </authorList>
    </citation>
    <scope>NUCLEOTIDE SEQUENCE [LARGE SCALE GENOMIC DNA]</scope>
    <source>
        <strain evidence="2">cv. Valencia</strain>
    </source>
</reference>
<keyword evidence="1" id="KW-0808">Transferase</keyword>
<organism evidence="1 2">
    <name type="scientific">Citrus sinensis</name>
    <name type="common">Sweet orange</name>
    <name type="synonym">Citrus aurantium var. sinensis</name>
    <dbReference type="NCBI Taxonomy" id="2711"/>
    <lineage>
        <taxon>Eukaryota</taxon>
        <taxon>Viridiplantae</taxon>
        <taxon>Streptophyta</taxon>
        <taxon>Embryophyta</taxon>
        <taxon>Tracheophyta</taxon>
        <taxon>Spermatophyta</taxon>
        <taxon>Magnoliopsida</taxon>
        <taxon>eudicotyledons</taxon>
        <taxon>Gunneridae</taxon>
        <taxon>Pentapetalae</taxon>
        <taxon>rosids</taxon>
        <taxon>malvids</taxon>
        <taxon>Sapindales</taxon>
        <taxon>Rutaceae</taxon>
        <taxon>Aurantioideae</taxon>
        <taxon>Citrus</taxon>
    </lineage>
</organism>
<accession>A0ACB8L2J0</accession>
<dbReference type="Proteomes" id="UP000829398">
    <property type="component" value="Chromosome 4"/>
</dbReference>